<reference evidence="3 4" key="1">
    <citation type="journal article" date="2020" name="Int. J. Syst. Evol. Microbiol.">
        <title>Sulfuracidifex tepidarius gen. nov., sp. nov. and transfer of Sulfolobus metallicus Huber and Stetter 1992 to the genus Sulfuracidifex as Sulfuracidifex metallicus comb. nov.</title>
        <authorList>
            <person name="Itoh T."/>
            <person name="Miura T."/>
            <person name="Sakai H.D."/>
            <person name="Kato S."/>
            <person name="Ohkuma M."/>
            <person name="Takashina T."/>
        </authorList>
    </citation>
    <scope>NUCLEOTIDE SEQUENCE [LARGE SCALE GENOMIC DNA]</scope>
    <source>
        <strain evidence="3 4">IC-006</strain>
    </source>
</reference>
<dbReference type="PANTHER" id="PTHR30486">
    <property type="entry name" value="TWITCHING MOTILITY PROTEIN PILT"/>
    <property type="match status" value="1"/>
</dbReference>
<evidence type="ECO:0000256" key="1">
    <source>
        <dbReference type="ARBA" id="ARBA00006611"/>
    </source>
</evidence>
<dbReference type="SMART" id="SM00382">
    <property type="entry name" value="AAA"/>
    <property type="match status" value="1"/>
</dbReference>
<protein>
    <recommendedName>
        <fullName evidence="2">AAA+ ATPase domain-containing protein</fullName>
    </recommendedName>
</protein>
<dbReference type="AlphaFoldDB" id="A0A510DSM3"/>
<dbReference type="InterPro" id="IPR001482">
    <property type="entry name" value="T2SS/T4SS_dom"/>
</dbReference>
<dbReference type="GO" id="GO:0016887">
    <property type="term" value="F:ATP hydrolysis activity"/>
    <property type="evidence" value="ECO:0007669"/>
    <property type="project" value="InterPro"/>
</dbReference>
<dbReference type="EMBL" id="AP018929">
    <property type="protein sequence ID" value="BBG23117.1"/>
    <property type="molecule type" value="Genomic_DNA"/>
</dbReference>
<dbReference type="RefSeq" id="WP_054846493.1">
    <property type="nucleotide sequence ID" value="NZ_AP018929.1"/>
</dbReference>
<dbReference type="OrthoDB" id="33500at2157"/>
<dbReference type="InterPro" id="IPR050921">
    <property type="entry name" value="T4SS_GSP_E_ATPase"/>
</dbReference>
<comment type="similarity">
    <text evidence="1">Belongs to the GSP E family.</text>
</comment>
<accession>A0A510DSM3</accession>
<dbReference type="GeneID" id="41714270"/>
<dbReference type="PANTHER" id="PTHR30486:SF6">
    <property type="entry name" value="TYPE IV PILUS RETRACTATION ATPASE PILT"/>
    <property type="match status" value="1"/>
</dbReference>
<evidence type="ECO:0000259" key="2">
    <source>
        <dbReference type="SMART" id="SM00382"/>
    </source>
</evidence>
<keyword evidence="4" id="KW-1185">Reference proteome</keyword>
<evidence type="ECO:0000313" key="3">
    <source>
        <dbReference type="EMBL" id="BBG23117.1"/>
    </source>
</evidence>
<sequence>MMKEIFFKNNSANRKSLGSSTEVVPTETTVSEFLEVKGKVLKEYTLKDVDPILSLVNVTVVSSGGKGYYLISEPSMSPDDVKVVGTIVDYVYSSMPTIEEDRGTFFSQKRKIMDYVKEVEEEMELVDNSLDVSKVTYFVLREMSYSGISPMIFDPLVEEIEVTSSEKPVTVVHRDFTEFFRLETNVRFSSERDLMRFVEKISDFGGRDVSIANPMQDFILKEGHRVAVTYGNEVSLPGTTLDIRKHPEEPFTIVDLLRFGTITIPEAVYMWIIAEARKFMLIVGPTGSGKTTLLNSVLMLLNPNAKFLTIEDTPELKLSNEVWVRLFTRTLNFDTGKEIDMADLVKLSLRYRPDYIIVGEIRGSEMEYLVQAVSTGHGGLTTFHGGNVEDVKTRIVSLLSDTVSKEFKNLLSSVVVIKNTTDYLSKKQVRKVTGIWESVGEGFEQIMSYESGGVSLSPQLKDAMNLMGWDENILWKEVKRRGELLSFMVKRNMSSYHEISSTLSEFYLYPEAMERRMEA</sequence>
<dbReference type="Pfam" id="PF00437">
    <property type="entry name" value="T2SSE"/>
    <property type="match status" value="1"/>
</dbReference>
<name>A0A510DSM3_9CREN</name>
<proteinExistence type="inferred from homology"/>
<dbReference type="Proteomes" id="UP000322983">
    <property type="component" value="Chromosome"/>
</dbReference>
<dbReference type="Gene3D" id="3.40.50.300">
    <property type="entry name" value="P-loop containing nucleotide triphosphate hydrolases"/>
    <property type="match status" value="1"/>
</dbReference>
<dbReference type="InterPro" id="IPR027417">
    <property type="entry name" value="P-loop_NTPase"/>
</dbReference>
<evidence type="ECO:0000313" key="4">
    <source>
        <dbReference type="Proteomes" id="UP000322983"/>
    </source>
</evidence>
<dbReference type="SUPFAM" id="SSF52540">
    <property type="entry name" value="P-loop containing nucleoside triphosphate hydrolases"/>
    <property type="match status" value="1"/>
</dbReference>
<dbReference type="KEGG" id="step:IC006_0401"/>
<dbReference type="InterPro" id="IPR003593">
    <property type="entry name" value="AAA+_ATPase"/>
</dbReference>
<gene>
    <name evidence="3" type="ORF">IC006_0401</name>
</gene>
<dbReference type="Gene3D" id="3.30.450.380">
    <property type="match status" value="1"/>
</dbReference>
<dbReference type="STRING" id="1294262.GCA_001316085_02511"/>
<dbReference type="CDD" id="cd01130">
    <property type="entry name" value="VirB11-like_ATPase"/>
    <property type="match status" value="1"/>
</dbReference>
<organism evidence="3 4">
    <name type="scientific">Sulfuracidifex tepidarius</name>
    <dbReference type="NCBI Taxonomy" id="1294262"/>
    <lineage>
        <taxon>Archaea</taxon>
        <taxon>Thermoproteota</taxon>
        <taxon>Thermoprotei</taxon>
        <taxon>Sulfolobales</taxon>
        <taxon>Sulfolobaceae</taxon>
        <taxon>Sulfuracidifex</taxon>
    </lineage>
</organism>
<feature type="domain" description="AAA+ ATPase" evidence="2">
    <location>
        <begin position="276"/>
        <end position="421"/>
    </location>
</feature>